<organism evidence="15 16">
    <name type="scientific">Siansivirga zeaxanthinifaciens CC-SAMT-1</name>
    <dbReference type="NCBI Taxonomy" id="1454006"/>
    <lineage>
        <taxon>Bacteria</taxon>
        <taxon>Pseudomonadati</taxon>
        <taxon>Bacteroidota</taxon>
        <taxon>Flavobacteriia</taxon>
        <taxon>Flavobacteriales</taxon>
        <taxon>Flavobacteriaceae</taxon>
        <taxon>Siansivirga</taxon>
    </lineage>
</organism>
<comment type="subcellular location">
    <subcellularLocation>
        <location evidence="1 10">Cell outer membrane</location>
        <topology evidence="1 10">Multi-pass membrane protein</topology>
    </subcellularLocation>
</comment>
<dbReference type="GO" id="GO:0015344">
    <property type="term" value="F:siderophore uptake transmembrane transporter activity"/>
    <property type="evidence" value="ECO:0007669"/>
    <property type="project" value="TreeGrafter"/>
</dbReference>
<feature type="chain" id="PRO_5002195281" evidence="12">
    <location>
        <begin position="22"/>
        <end position="625"/>
    </location>
</feature>
<sequence length="625" mass="69456">MNKKTNVFGVLCLGMSMIGFAQEQAKSTKVQQLEEIVVSDSRFDLKREYSGKTVIKISKEEIENNQGRNIAELINTKSGIEINGSRSVEGQNLGYYVRGGNSRQVLVLIDGIAVNDPSLVSNEFDLRLLDLNTIESIEIIKGAASTLYGNAAATAVISITTKKASNNKIAGNFLSVVGTNQSQDDLNYYGSSFTNNASVNGTLNKLTYLASFGNRYVDGLSAAKSDTHEKDPFSRYNLNVKLGYEFSKAFNISAFASIDNLKTDIDGSPAPAFVLTDTDDTFFSKQKRVGVSPKFTYNHGSFQINAAYSKIEREFISDFSSTNNAESYVLDAFNKYVFNDKFYTIAGVNYTEYKSLFAEEESYNNTDPYLNVVYVSDYGLNLNAGARLNNHSEYGSHLVYSLNPSYNLNLDSGTLKVLGSYATSFIAPNLSQLFGYYGANPNLEPEENTTIEGGLEFYNTNGFRLNALYFNRKEENTIIYGPAFSYINADSEAKVHGFEVETEVKSIENLVLSANYTFTELKEGTRLRLPKHKANASLGYNISKNTFASVNYQFTSSRTDTNFSTFLNEDLKAFSLVDLYFSKKLIENKLKLFASITNLFNEDYLEIVGYTTKGRNVSLGLNITL</sequence>
<keyword evidence="8 15" id="KW-0675">Receptor</keyword>
<dbReference type="PANTHER" id="PTHR30069:SF29">
    <property type="entry name" value="HEMOGLOBIN AND HEMOGLOBIN-HAPTOGLOBIN-BINDING PROTEIN 1-RELATED"/>
    <property type="match status" value="1"/>
</dbReference>
<dbReference type="Pfam" id="PF00593">
    <property type="entry name" value="TonB_dep_Rec_b-barrel"/>
    <property type="match status" value="1"/>
</dbReference>
<keyword evidence="6 11" id="KW-0798">TonB box</keyword>
<dbReference type="STRING" id="1454006.AW14_07490"/>
<dbReference type="EMBL" id="CP007202">
    <property type="protein sequence ID" value="AJR03495.1"/>
    <property type="molecule type" value="Genomic_DNA"/>
</dbReference>
<dbReference type="PANTHER" id="PTHR30069">
    <property type="entry name" value="TONB-DEPENDENT OUTER MEMBRANE RECEPTOR"/>
    <property type="match status" value="1"/>
</dbReference>
<feature type="domain" description="TonB-dependent receptor plug" evidence="14">
    <location>
        <begin position="52"/>
        <end position="155"/>
    </location>
</feature>
<reference evidence="15 16" key="1">
    <citation type="submission" date="2014-02" db="EMBL/GenBank/DDBJ databases">
        <authorList>
            <person name="Young C.-C."/>
            <person name="Hameed A."/>
            <person name="Huang H.-C."/>
            <person name="Shahina M."/>
        </authorList>
    </citation>
    <scope>NUCLEOTIDE SEQUENCE [LARGE SCALE GENOMIC DNA]</scope>
    <source>
        <strain evidence="15 16">CC-SAMT-1</strain>
    </source>
</reference>
<keyword evidence="3 10" id="KW-1134">Transmembrane beta strand</keyword>
<evidence type="ECO:0000256" key="8">
    <source>
        <dbReference type="ARBA" id="ARBA00023170"/>
    </source>
</evidence>
<dbReference type="KEGG" id="sze:AW14_07490"/>
<evidence type="ECO:0000256" key="3">
    <source>
        <dbReference type="ARBA" id="ARBA00022452"/>
    </source>
</evidence>
<keyword evidence="7 10" id="KW-0472">Membrane</keyword>
<evidence type="ECO:0000256" key="7">
    <source>
        <dbReference type="ARBA" id="ARBA00023136"/>
    </source>
</evidence>
<evidence type="ECO:0000256" key="12">
    <source>
        <dbReference type="SAM" id="SignalP"/>
    </source>
</evidence>
<dbReference type="PATRIC" id="fig|1454006.5.peg.1475"/>
<comment type="similarity">
    <text evidence="10 11">Belongs to the TonB-dependent receptor family.</text>
</comment>
<keyword evidence="5 12" id="KW-0732">Signal</keyword>
<evidence type="ECO:0000256" key="4">
    <source>
        <dbReference type="ARBA" id="ARBA00022692"/>
    </source>
</evidence>
<evidence type="ECO:0000259" key="14">
    <source>
        <dbReference type="Pfam" id="PF07715"/>
    </source>
</evidence>
<dbReference type="InterPro" id="IPR036942">
    <property type="entry name" value="Beta-barrel_TonB_sf"/>
</dbReference>
<dbReference type="PROSITE" id="PS52016">
    <property type="entry name" value="TONB_DEPENDENT_REC_3"/>
    <property type="match status" value="1"/>
</dbReference>
<dbReference type="HOGENOM" id="CLU_008287_18_5_10"/>
<dbReference type="InterPro" id="IPR039426">
    <property type="entry name" value="TonB-dep_rcpt-like"/>
</dbReference>
<dbReference type="Pfam" id="PF07715">
    <property type="entry name" value="Plug"/>
    <property type="match status" value="1"/>
</dbReference>
<keyword evidence="2 10" id="KW-0813">Transport</keyword>
<protein>
    <submittedName>
        <fullName evidence="15">TonB-dependent receptor</fullName>
    </submittedName>
</protein>
<feature type="domain" description="TonB-dependent receptor-like beta-barrel" evidence="13">
    <location>
        <begin position="179"/>
        <end position="599"/>
    </location>
</feature>
<evidence type="ECO:0000256" key="9">
    <source>
        <dbReference type="ARBA" id="ARBA00023237"/>
    </source>
</evidence>
<evidence type="ECO:0000256" key="6">
    <source>
        <dbReference type="ARBA" id="ARBA00023077"/>
    </source>
</evidence>
<dbReference type="SUPFAM" id="SSF56935">
    <property type="entry name" value="Porins"/>
    <property type="match status" value="1"/>
</dbReference>
<dbReference type="OrthoDB" id="9758472at2"/>
<dbReference type="Gene3D" id="2.40.170.20">
    <property type="entry name" value="TonB-dependent receptor, beta-barrel domain"/>
    <property type="match status" value="1"/>
</dbReference>
<keyword evidence="16" id="KW-1185">Reference proteome</keyword>
<dbReference type="InterPro" id="IPR012910">
    <property type="entry name" value="Plug_dom"/>
</dbReference>
<dbReference type="Proteomes" id="UP000032229">
    <property type="component" value="Chromosome"/>
</dbReference>
<dbReference type="InterPro" id="IPR000531">
    <property type="entry name" value="Beta-barrel_TonB"/>
</dbReference>
<evidence type="ECO:0000259" key="13">
    <source>
        <dbReference type="Pfam" id="PF00593"/>
    </source>
</evidence>
<evidence type="ECO:0000313" key="16">
    <source>
        <dbReference type="Proteomes" id="UP000032229"/>
    </source>
</evidence>
<dbReference type="CDD" id="cd01347">
    <property type="entry name" value="ligand_gated_channel"/>
    <property type="match status" value="1"/>
</dbReference>
<dbReference type="RefSeq" id="WP_044638213.1">
    <property type="nucleotide sequence ID" value="NZ_CP007202.1"/>
</dbReference>
<evidence type="ECO:0000313" key="15">
    <source>
        <dbReference type="EMBL" id="AJR03495.1"/>
    </source>
</evidence>
<proteinExistence type="inferred from homology"/>
<evidence type="ECO:0000256" key="1">
    <source>
        <dbReference type="ARBA" id="ARBA00004571"/>
    </source>
</evidence>
<dbReference type="GO" id="GO:0044718">
    <property type="term" value="P:siderophore transmembrane transport"/>
    <property type="evidence" value="ECO:0007669"/>
    <property type="project" value="TreeGrafter"/>
</dbReference>
<keyword evidence="9 10" id="KW-0998">Cell outer membrane</keyword>
<dbReference type="GO" id="GO:0009279">
    <property type="term" value="C:cell outer membrane"/>
    <property type="evidence" value="ECO:0007669"/>
    <property type="project" value="UniProtKB-SubCell"/>
</dbReference>
<accession>A0A0C5WKZ5</accession>
<evidence type="ECO:0000256" key="2">
    <source>
        <dbReference type="ARBA" id="ARBA00022448"/>
    </source>
</evidence>
<name>A0A0C5WKZ5_9FLAO</name>
<keyword evidence="4 10" id="KW-0812">Transmembrane</keyword>
<evidence type="ECO:0000256" key="11">
    <source>
        <dbReference type="RuleBase" id="RU003357"/>
    </source>
</evidence>
<evidence type="ECO:0000256" key="10">
    <source>
        <dbReference type="PROSITE-ProRule" id="PRU01360"/>
    </source>
</evidence>
<feature type="signal peptide" evidence="12">
    <location>
        <begin position="1"/>
        <end position="21"/>
    </location>
</feature>
<dbReference type="InterPro" id="IPR037066">
    <property type="entry name" value="Plug_dom_sf"/>
</dbReference>
<evidence type="ECO:0000256" key="5">
    <source>
        <dbReference type="ARBA" id="ARBA00022729"/>
    </source>
</evidence>
<gene>
    <name evidence="15" type="ORF">AW14_07490</name>
</gene>
<dbReference type="Gene3D" id="2.170.130.10">
    <property type="entry name" value="TonB-dependent receptor, plug domain"/>
    <property type="match status" value="1"/>
</dbReference>
<dbReference type="AlphaFoldDB" id="A0A0C5WKZ5"/>